<dbReference type="Gene3D" id="3.40.50.1010">
    <property type="entry name" value="5'-nuclease"/>
    <property type="match status" value="1"/>
</dbReference>
<sequence length="152" mass="17176">MKYIDTSVIVSALDPADPSNINSIEILKKPEKVISELVIAELNSVLLRNRNFVSLMGELSGDRNSSSYAAITYILQEFDVLYLPTQQIQIETPIGRYSNIMAFAIELASKVPMRTLDLLHLSYALSIANLTRSGIEFVTRDREFEIYDSRNK</sequence>
<dbReference type="Pfam" id="PF01850">
    <property type="entry name" value="PIN"/>
    <property type="match status" value="1"/>
</dbReference>
<reference evidence="2" key="1">
    <citation type="submission" date="2013-08" db="EMBL/GenBank/DDBJ databases">
        <authorList>
            <person name="Mendez C."/>
            <person name="Richter M."/>
            <person name="Ferrer M."/>
            <person name="Sanchez J."/>
        </authorList>
    </citation>
    <scope>NUCLEOTIDE SEQUENCE</scope>
</reference>
<protein>
    <submittedName>
        <fullName evidence="2">PilT domain-containing protein</fullName>
    </submittedName>
</protein>
<accession>T1A9C5</accession>
<proteinExistence type="predicted"/>
<organism evidence="2">
    <name type="scientific">mine drainage metagenome</name>
    <dbReference type="NCBI Taxonomy" id="410659"/>
    <lineage>
        <taxon>unclassified sequences</taxon>
        <taxon>metagenomes</taxon>
        <taxon>ecological metagenomes</taxon>
    </lineage>
</organism>
<evidence type="ECO:0000259" key="1">
    <source>
        <dbReference type="Pfam" id="PF01850"/>
    </source>
</evidence>
<name>T1A9C5_9ZZZZ</name>
<evidence type="ECO:0000313" key="2">
    <source>
        <dbReference type="EMBL" id="EQD38440.1"/>
    </source>
</evidence>
<feature type="domain" description="PIN" evidence="1">
    <location>
        <begin position="3"/>
        <end position="146"/>
    </location>
</feature>
<reference evidence="2" key="2">
    <citation type="journal article" date="2014" name="ISME J.">
        <title>Microbial stratification in low pH oxic and suboxic macroscopic growths along an acid mine drainage.</title>
        <authorList>
            <person name="Mendez-Garcia C."/>
            <person name="Mesa V."/>
            <person name="Sprenger R.R."/>
            <person name="Richter M."/>
            <person name="Diez M.S."/>
            <person name="Solano J."/>
            <person name="Bargiela R."/>
            <person name="Golyshina O.V."/>
            <person name="Manteca A."/>
            <person name="Ramos J.L."/>
            <person name="Gallego J.R."/>
            <person name="Llorente I."/>
            <person name="Martins Dos Santos V.A."/>
            <person name="Jensen O.N."/>
            <person name="Pelaez A.I."/>
            <person name="Sanchez J."/>
            <person name="Ferrer M."/>
        </authorList>
    </citation>
    <scope>NUCLEOTIDE SEQUENCE</scope>
</reference>
<dbReference type="EMBL" id="AUZY01010502">
    <property type="protein sequence ID" value="EQD38440.1"/>
    <property type="molecule type" value="Genomic_DNA"/>
</dbReference>
<dbReference type="SUPFAM" id="SSF88723">
    <property type="entry name" value="PIN domain-like"/>
    <property type="match status" value="1"/>
</dbReference>
<gene>
    <name evidence="2" type="ORF">B1B_15794</name>
</gene>
<dbReference type="InterPro" id="IPR002716">
    <property type="entry name" value="PIN_dom"/>
</dbReference>
<dbReference type="InterPro" id="IPR029060">
    <property type="entry name" value="PIN-like_dom_sf"/>
</dbReference>
<comment type="caution">
    <text evidence="2">The sequence shown here is derived from an EMBL/GenBank/DDBJ whole genome shotgun (WGS) entry which is preliminary data.</text>
</comment>
<dbReference type="AlphaFoldDB" id="T1A9C5"/>